<dbReference type="InterPro" id="IPR011990">
    <property type="entry name" value="TPR-like_helical_dom_sf"/>
</dbReference>
<feature type="DNA-binding region" description="OmpR/PhoB-type" evidence="3">
    <location>
        <begin position="23"/>
        <end position="120"/>
    </location>
</feature>
<dbReference type="SUPFAM" id="SSF46894">
    <property type="entry name" value="C-terminal effector domain of the bipartite response regulators"/>
    <property type="match status" value="1"/>
</dbReference>
<comment type="similarity">
    <text evidence="1">Belongs to the AfsR/DnrI/RedD regulatory family.</text>
</comment>
<dbReference type="SUPFAM" id="SSF52540">
    <property type="entry name" value="P-loop containing nucleoside triphosphate hydrolases"/>
    <property type="match status" value="1"/>
</dbReference>
<dbReference type="Pfam" id="PF00486">
    <property type="entry name" value="Trans_reg_C"/>
    <property type="match status" value="1"/>
</dbReference>
<dbReference type="InterPro" id="IPR027417">
    <property type="entry name" value="P-loop_NTPase"/>
</dbReference>
<dbReference type="Gene3D" id="1.10.10.10">
    <property type="entry name" value="Winged helix-like DNA-binding domain superfamily/Winged helix DNA-binding domain"/>
    <property type="match status" value="1"/>
</dbReference>
<dbReference type="GO" id="GO:0003677">
    <property type="term" value="F:DNA binding"/>
    <property type="evidence" value="ECO:0007669"/>
    <property type="project" value="UniProtKB-UniRule"/>
</dbReference>
<evidence type="ECO:0000256" key="1">
    <source>
        <dbReference type="ARBA" id="ARBA00005820"/>
    </source>
</evidence>
<name>A0A239EGY2_9ACTN</name>
<dbReference type="PROSITE" id="PS51755">
    <property type="entry name" value="OMPR_PHOB"/>
    <property type="match status" value="1"/>
</dbReference>
<dbReference type="Pfam" id="PF13424">
    <property type="entry name" value="TPR_12"/>
    <property type="match status" value="1"/>
</dbReference>
<feature type="domain" description="OmpR/PhoB-type" evidence="5">
    <location>
        <begin position="23"/>
        <end position="120"/>
    </location>
</feature>
<reference evidence="6 7" key="1">
    <citation type="submission" date="2017-06" db="EMBL/GenBank/DDBJ databases">
        <authorList>
            <person name="Kim H.J."/>
            <person name="Triplett B.A."/>
        </authorList>
    </citation>
    <scope>NUCLEOTIDE SEQUENCE [LARGE SCALE GENOMIC DNA]</scope>
    <source>
        <strain evidence="6 7">DSM 44715</strain>
    </source>
</reference>
<dbReference type="GO" id="GO:0006355">
    <property type="term" value="P:regulation of DNA-templated transcription"/>
    <property type="evidence" value="ECO:0007669"/>
    <property type="project" value="InterPro"/>
</dbReference>
<dbReference type="PANTHER" id="PTHR47691:SF3">
    <property type="entry name" value="HTH-TYPE TRANSCRIPTIONAL REGULATOR RV0890C-RELATED"/>
    <property type="match status" value="1"/>
</dbReference>
<dbReference type="InterPro" id="IPR001867">
    <property type="entry name" value="OmpR/PhoB-type_DNA-bd"/>
</dbReference>
<evidence type="ECO:0000256" key="2">
    <source>
        <dbReference type="ARBA" id="ARBA00023125"/>
    </source>
</evidence>
<dbReference type="SMART" id="SM00862">
    <property type="entry name" value="Trans_reg_C"/>
    <property type="match status" value="1"/>
</dbReference>
<feature type="compositionally biased region" description="Low complexity" evidence="4">
    <location>
        <begin position="1059"/>
        <end position="1076"/>
    </location>
</feature>
<sequence length="1082" mass="113693">MRENPGMQFAILGAVEARTGGDAGVRTGGDAGVRTGGDAGARTGGDAVPIGGPRVRALLAMLLLDAGRAVPAERLIDGLYGEDPPSGAANALQSQVSRLRRALGDAAPVEGLAAGYRIAVEREDVDVHRFERLTADARRAAAAGERAALLEEALGLWRGPALADVDAPFAAAQAARLEEARASAVEGLAEARLEGGDAEAVVAALRDLVAAQPLRERARALLIRALHAGGRQAEALAVFEDGRRALAEELGADPSKELAEAHLAVLRGGAAGPEPVRSNLPAQLTSFVGREEELRRVRKMLAHGRLVTLLGPGGAGKTRLAIEAAAREGGEVRFVDLAPAVAAEVPKALLGALGLREGGMLPAPGEPQPDALERLVTALEGRRVLLILDNCEHVVAAVAPIARRLLSACPRLRVLATSREALAITGEALRPVPPLELPPDGAPAGAVRDYPAVRLFLDRAEAVRPGFSVDGGNAADVLRICRALDGLPLAIELAAARLRSLPVAEVATRLDDRFRLLSRGDRAAVPRHQTLRAVVEWSWDLLDGAERALARRLTVFSGGMTLEAAAGVCGLDDADELLVELADKSLVQSDGSRYRMLDTVRAFCAERLAEAGERERFERAHAGYFAELARRAEPHLRGAGQREWLERLAADHANLHAALRWSVRADPALALRTVASLSWYWWLRGRVEGAALAAGLLDALGDEPPEGMEEEYVLCVTNAVAGGISGERAVAWLDRAAVLLRGIDRAVRYPVVIVLWALTAGPERTDYAVFTRQIGDDPWTRALVAMSDGFVAQHDGDVATMEERCGEALRLFRECGDQWGIANVLDTLAQAAGWRGDHDRALAMLDEALGILAPLGALEDTADLLYQRARVLIEDGTPEAARADLERGIELARRAGAPDKVAAGHHGLGEVARLRGDLAEARRLYEQALTGLASERFIAAAARGAALVGLGWLAVEEGDTGRARALFREALDMSLDHPVFVYRTALAAGLAGAAAADGDGERAALLLGVAEALRGVHTAGGPDAERVAAAARGLIGDTAFERAFAEAAALPRDRAAAILAGPDPAGADPAGPDPAGAGAGRT</sequence>
<dbReference type="InterPro" id="IPR019734">
    <property type="entry name" value="TPR_rpt"/>
</dbReference>
<dbReference type="Proteomes" id="UP000198318">
    <property type="component" value="Unassembled WGS sequence"/>
</dbReference>
<evidence type="ECO:0000313" key="7">
    <source>
        <dbReference type="Proteomes" id="UP000198318"/>
    </source>
</evidence>
<dbReference type="AlphaFoldDB" id="A0A239EGY2"/>
<dbReference type="CDD" id="cd15831">
    <property type="entry name" value="BTAD"/>
    <property type="match status" value="1"/>
</dbReference>
<dbReference type="InterPro" id="IPR036388">
    <property type="entry name" value="WH-like_DNA-bd_sf"/>
</dbReference>
<dbReference type="Gene3D" id="1.25.40.10">
    <property type="entry name" value="Tetratricopeptide repeat domain"/>
    <property type="match status" value="2"/>
</dbReference>
<dbReference type="InterPro" id="IPR058852">
    <property type="entry name" value="HTH_77"/>
</dbReference>
<gene>
    <name evidence="6" type="ORF">SAMN05443665_100450</name>
</gene>
<dbReference type="GO" id="GO:0000160">
    <property type="term" value="P:phosphorelay signal transduction system"/>
    <property type="evidence" value="ECO:0007669"/>
    <property type="project" value="InterPro"/>
</dbReference>
<evidence type="ECO:0000259" key="5">
    <source>
        <dbReference type="PROSITE" id="PS51755"/>
    </source>
</evidence>
<evidence type="ECO:0000313" key="6">
    <source>
        <dbReference type="EMBL" id="SNS43915.1"/>
    </source>
</evidence>
<dbReference type="PANTHER" id="PTHR47691">
    <property type="entry name" value="REGULATOR-RELATED"/>
    <property type="match status" value="1"/>
</dbReference>
<dbReference type="SMART" id="SM01043">
    <property type="entry name" value="BTAD"/>
    <property type="match status" value="1"/>
</dbReference>
<feature type="region of interest" description="Disordered" evidence="4">
    <location>
        <begin position="22"/>
        <end position="46"/>
    </location>
</feature>
<dbReference type="SMART" id="SM00028">
    <property type="entry name" value="TPR"/>
    <property type="match status" value="4"/>
</dbReference>
<feature type="compositionally biased region" description="Gly residues" evidence="4">
    <location>
        <begin position="22"/>
        <end position="43"/>
    </location>
</feature>
<proteinExistence type="inferred from homology"/>
<dbReference type="InterPro" id="IPR016032">
    <property type="entry name" value="Sig_transdc_resp-reg_C-effctor"/>
</dbReference>
<dbReference type="Pfam" id="PF03704">
    <property type="entry name" value="BTAD"/>
    <property type="match status" value="1"/>
</dbReference>
<accession>A0A239EGY2</accession>
<dbReference type="PRINTS" id="PR00364">
    <property type="entry name" value="DISEASERSIST"/>
</dbReference>
<feature type="region of interest" description="Disordered" evidence="4">
    <location>
        <begin position="1059"/>
        <end position="1082"/>
    </location>
</feature>
<organism evidence="6 7">
    <name type="scientific">Actinomadura meyerae</name>
    <dbReference type="NCBI Taxonomy" id="240840"/>
    <lineage>
        <taxon>Bacteria</taxon>
        <taxon>Bacillati</taxon>
        <taxon>Actinomycetota</taxon>
        <taxon>Actinomycetes</taxon>
        <taxon>Streptosporangiales</taxon>
        <taxon>Thermomonosporaceae</taxon>
        <taxon>Actinomadura</taxon>
    </lineage>
</organism>
<dbReference type="EMBL" id="FZOR01000004">
    <property type="protein sequence ID" value="SNS43915.1"/>
    <property type="molecule type" value="Genomic_DNA"/>
</dbReference>
<evidence type="ECO:0000256" key="4">
    <source>
        <dbReference type="SAM" id="MobiDB-lite"/>
    </source>
</evidence>
<keyword evidence="2 3" id="KW-0238">DNA-binding</keyword>
<dbReference type="Pfam" id="PF25872">
    <property type="entry name" value="HTH_77"/>
    <property type="match status" value="1"/>
</dbReference>
<keyword evidence="7" id="KW-1185">Reference proteome</keyword>
<dbReference type="SUPFAM" id="SSF48452">
    <property type="entry name" value="TPR-like"/>
    <property type="match status" value="2"/>
</dbReference>
<dbReference type="Gene3D" id="3.40.50.300">
    <property type="entry name" value="P-loop containing nucleotide triphosphate hydrolases"/>
    <property type="match status" value="1"/>
</dbReference>
<protein>
    <submittedName>
        <fullName evidence="6">Predicted ATPase</fullName>
    </submittedName>
</protein>
<evidence type="ECO:0000256" key="3">
    <source>
        <dbReference type="PROSITE-ProRule" id="PRU01091"/>
    </source>
</evidence>
<dbReference type="InterPro" id="IPR005158">
    <property type="entry name" value="BTAD"/>
</dbReference>